<protein>
    <recommendedName>
        <fullName evidence="11">Olfactory receptor</fullName>
    </recommendedName>
</protein>
<feature type="transmembrane region" description="Helical" evidence="11">
    <location>
        <begin position="139"/>
        <end position="163"/>
    </location>
</feature>
<dbReference type="OrthoDB" id="9902777at2759"/>
<proteinExistence type="inferred from homology"/>
<dbReference type="PRINTS" id="PR00245">
    <property type="entry name" value="OLFACTORYR"/>
</dbReference>
<feature type="transmembrane region" description="Helical" evidence="11">
    <location>
        <begin position="60"/>
        <end position="81"/>
    </location>
</feature>
<dbReference type="GeneID" id="103055874"/>
<dbReference type="GO" id="GO:0005886">
    <property type="term" value="C:plasma membrane"/>
    <property type="evidence" value="ECO:0007669"/>
    <property type="project" value="UniProtKB-SubCell"/>
</dbReference>
<dbReference type="Pfam" id="PF13853">
    <property type="entry name" value="7tm_4"/>
    <property type="match status" value="1"/>
</dbReference>
<dbReference type="CDD" id="cd15912">
    <property type="entry name" value="7tmA_OR6C-like"/>
    <property type="match status" value="1"/>
</dbReference>
<dbReference type="AlphaFoldDB" id="A0A9F2RCP4"/>
<keyword evidence="9 10" id="KW-0807">Transducer</keyword>
<evidence type="ECO:0000313" key="14">
    <source>
        <dbReference type="RefSeq" id="XP_007444000.1"/>
    </source>
</evidence>
<dbReference type="OMA" id="TMERHIM"/>
<keyword evidence="2 11" id="KW-1003">Cell membrane</keyword>
<keyword evidence="5 11" id="KW-1133">Transmembrane helix</keyword>
<keyword evidence="11" id="KW-0716">Sensory transduction</keyword>
<keyword evidence="4 11" id="KW-0552">Olfaction</keyword>
<dbReference type="InterPro" id="IPR017452">
    <property type="entry name" value="GPCR_Rhodpsn_7TM"/>
</dbReference>
<dbReference type="PROSITE" id="PS50262">
    <property type="entry name" value="G_PROTEIN_RECEP_F1_2"/>
    <property type="match status" value="1"/>
</dbReference>
<feature type="transmembrane region" description="Helical" evidence="11">
    <location>
        <begin position="24"/>
        <end position="48"/>
    </location>
</feature>
<feature type="transmembrane region" description="Helical" evidence="11">
    <location>
        <begin position="241"/>
        <end position="260"/>
    </location>
</feature>
<dbReference type="GO" id="GO:0004930">
    <property type="term" value="F:G protein-coupled receptor activity"/>
    <property type="evidence" value="ECO:0007669"/>
    <property type="project" value="UniProtKB-KW"/>
</dbReference>
<evidence type="ECO:0000256" key="5">
    <source>
        <dbReference type="ARBA" id="ARBA00022989"/>
    </source>
</evidence>
<keyword evidence="6 10" id="KW-0297">G-protein coupled receptor</keyword>
<dbReference type="Proteomes" id="UP000695026">
    <property type="component" value="Unplaced"/>
</dbReference>
<sequence>MKSNETRISEFILLGFTDTRKLQLLLFAILFFSYFLTITGNAVIIILANIDHRLHTPMYFFLWNFSILEIGFSTVVIPQTLSHLLMGNKNISYVGCMIQSFLYFYLGTTEFFLLTVMSYDRYLAICNPLRYPSIMSKSLCTSLTFCCWIASFFLIIGPSMVFLQFPMCDSNILDHFFCDNTPLNHLVCGDTRRHELLGLILASVSLLGTLTISVVFYINIIKTILRIPSTTGRKKAFSTCASHFIVVSISYGSCIFLYISPAQDRKLKFAKMVAILNTIVSPLLNPFIYSLRNKQVQEALKDHISFILHLDPNGLQALGQPRNSITREV</sequence>
<dbReference type="RefSeq" id="XP_007444000.1">
    <property type="nucleotide sequence ID" value="XM_007443938.1"/>
</dbReference>
<dbReference type="PROSITE" id="PS00237">
    <property type="entry name" value="G_PROTEIN_RECEP_F1_1"/>
    <property type="match status" value="1"/>
</dbReference>
<evidence type="ECO:0000256" key="1">
    <source>
        <dbReference type="ARBA" id="ARBA00004651"/>
    </source>
</evidence>
<dbReference type="PANTHER" id="PTHR26454">
    <property type="entry name" value="OLFACTORY RECEPTOR"/>
    <property type="match status" value="1"/>
</dbReference>
<dbReference type="FunFam" id="1.20.1070.10:FF:000013">
    <property type="entry name" value="Olfactory receptor"/>
    <property type="match status" value="1"/>
</dbReference>
<dbReference type="PANTHER" id="PTHR26454:SF18">
    <property type="entry name" value="OLFACTORY RECEPTOR 6C76"/>
    <property type="match status" value="1"/>
</dbReference>
<evidence type="ECO:0000256" key="2">
    <source>
        <dbReference type="ARBA" id="ARBA00022475"/>
    </source>
</evidence>
<comment type="similarity">
    <text evidence="10">Belongs to the G-protein coupled receptor 1 family.</text>
</comment>
<dbReference type="KEGG" id="pbi:103055874"/>
<keyword evidence="13" id="KW-1185">Reference proteome</keyword>
<evidence type="ECO:0000256" key="4">
    <source>
        <dbReference type="ARBA" id="ARBA00022725"/>
    </source>
</evidence>
<dbReference type="GO" id="GO:0004984">
    <property type="term" value="F:olfactory receptor activity"/>
    <property type="evidence" value="ECO:0007669"/>
    <property type="project" value="InterPro"/>
</dbReference>
<feature type="transmembrane region" description="Helical" evidence="11">
    <location>
        <begin position="101"/>
        <end position="119"/>
    </location>
</feature>
<evidence type="ECO:0000256" key="9">
    <source>
        <dbReference type="ARBA" id="ARBA00023224"/>
    </source>
</evidence>
<evidence type="ECO:0000256" key="10">
    <source>
        <dbReference type="RuleBase" id="RU000688"/>
    </source>
</evidence>
<dbReference type="InterPro" id="IPR000725">
    <property type="entry name" value="Olfact_rcpt"/>
</dbReference>
<evidence type="ECO:0000256" key="6">
    <source>
        <dbReference type="ARBA" id="ARBA00023040"/>
    </source>
</evidence>
<keyword evidence="8 10" id="KW-0675">Receptor</keyword>
<comment type="subcellular location">
    <subcellularLocation>
        <location evidence="1 11">Cell membrane</location>
        <topology evidence="1 11">Multi-pass membrane protein</topology>
    </subcellularLocation>
</comment>
<dbReference type="InterPro" id="IPR047132">
    <property type="entry name" value="Olfact_rcpt_6C-like"/>
</dbReference>
<keyword evidence="7 11" id="KW-0472">Membrane</keyword>
<dbReference type="PRINTS" id="PR00237">
    <property type="entry name" value="GPCRRHODOPSN"/>
</dbReference>
<dbReference type="Gene3D" id="1.20.1070.10">
    <property type="entry name" value="Rhodopsin 7-helix transmembrane proteins"/>
    <property type="match status" value="1"/>
</dbReference>
<evidence type="ECO:0000256" key="3">
    <source>
        <dbReference type="ARBA" id="ARBA00022692"/>
    </source>
</evidence>
<evidence type="ECO:0000256" key="8">
    <source>
        <dbReference type="ARBA" id="ARBA00023170"/>
    </source>
</evidence>
<evidence type="ECO:0000256" key="7">
    <source>
        <dbReference type="ARBA" id="ARBA00023136"/>
    </source>
</evidence>
<feature type="transmembrane region" description="Helical" evidence="11">
    <location>
        <begin position="196"/>
        <end position="220"/>
    </location>
</feature>
<dbReference type="SUPFAM" id="SSF81321">
    <property type="entry name" value="Family A G protein-coupled receptor-like"/>
    <property type="match status" value="1"/>
</dbReference>
<organism evidence="13 14">
    <name type="scientific">Python bivittatus</name>
    <name type="common">Burmese python</name>
    <name type="synonym">Python molurus bivittatus</name>
    <dbReference type="NCBI Taxonomy" id="176946"/>
    <lineage>
        <taxon>Eukaryota</taxon>
        <taxon>Metazoa</taxon>
        <taxon>Chordata</taxon>
        <taxon>Craniata</taxon>
        <taxon>Vertebrata</taxon>
        <taxon>Euteleostomi</taxon>
        <taxon>Lepidosauria</taxon>
        <taxon>Squamata</taxon>
        <taxon>Bifurcata</taxon>
        <taxon>Unidentata</taxon>
        <taxon>Episquamata</taxon>
        <taxon>Toxicofera</taxon>
        <taxon>Serpentes</taxon>
        <taxon>Henophidia</taxon>
        <taxon>Pythonidae</taxon>
        <taxon>Python</taxon>
    </lineage>
</organism>
<feature type="domain" description="G-protein coupled receptors family 1 profile" evidence="12">
    <location>
        <begin position="40"/>
        <end position="289"/>
    </location>
</feature>
<evidence type="ECO:0000313" key="13">
    <source>
        <dbReference type="Proteomes" id="UP000695026"/>
    </source>
</evidence>
<feature type="transmembrane region" description="Helical" evidence="11">
    <location>
        <begin position="272"/>
        <end position="291"/>
    </location>
</feature>
<accession>A0A9F2RCP4</accession>
<name>A0A9F2RCP4_PYTBI</name>
<keyword evidence="3 10" id="KW-0812">Transmembrane</keyword>
<gene>
    <name evidence="14" type="primary">LOC103055874</name>
</gene>
<dbReference type="InterPro" id="IPR000276">
    <property type="entry name" value="GPCR_Rhodpsn"/>
</dbReference>
<evidence type="ECO:0000256" key="11">
    <source>
        <dbReference type="RuleBase" id="RU363047"/>
    </source>
</evidence>
<reference evidence="14" key="1">
    <citation type="submission" date="2025-08" db="UniProtKB">
        <authorList>
            <consortium name="RefSeq"/>
        </authorList>
    </citation>
    <scope>IDENTIFICATION</scope>
    <source>
        <tissue evidence="14">Liver</tissue>
    </source>
</reference>
<evidence type="ECO:0000259" key="12">
    <source>
        <dbReference type="PROSITE" id="PS50262"/>
    </source>
</evidence>